<comment type="caution">
    <text evidence="1">The sequence shown here is derived from an EMBL/GenBank/DDBJ whole genome shotgun (WGS) entry which is preliminary data.</text>
</comment>
<dbReference type="PANTHER" id="PTHR43737">
    <property type="entry name" value="BLL7424 PROTEIN"/>
    <property type="match status" value="1"/>
</dbReference>
<sequence>MSHNTRREFLRHSAALATLRAVSPWALQLAGIGAAAAASDPRDYRAIVCLFMRGANDCHNTVVPLDRAGYDGYAAARQDIAIPRNELLPIKPGNAQGREFGLHPSLAPVQALFDKGNAAILANVGPLIVPIKDANTFRSTTIARPPKLFSHNDQEAIWQAFSPEGAKMGWGGKMCDLLSGMNGKHTFTAISTAGNAVFLASEKTVQYQITNSGAVAFNRLAAKDIYGSTKAAEALRAQIQSGASAMGGEVLAQEYGNVVGRSIEAQGLVSAALAKLPENDARIALPADLDKDRLAQQLRIVARMIGVREDENMQQRRQVFYVSLGGFDTHDNQLAKQAELLTSVGKSIAYFQQAMEALGVADKVTLFTASDFGRALLNNGDGTDHGWGGHHFIVGGAVKGGQLYGQFPEVALRTSTDVGNGRLLPTTSVDQYAATLGKWMGVSRSDLPVVLPNLGNFASADLGFLG</sequence>
<dbReference type="PROSITE" id="PS51318">
    <property type="entry name" value="TAT"/>
    <property type="match status" value="1"/>
</dbReference>
<dbReference type="InterPro" id="IPR006311">
    <property type="entry name" value="TAT_signal"/>
</dbReference>
<organism evidence="1 2">
    <name type="scientific">Viridibacterium curvum</name>
    <dbReference type="NCBI Taxonomy" id="1101404"/>
    <lineage>
        <taxon>Bacteria</taxon>
        <taxon>Pseudomonadati</taxon>
        <taxon>Pseudomonadota</taxon>
        <taxon>Betaproteobacteria</taxon>
        <taxon>Rhodocyclales</taxon>
        <taxon>Rhodocyclaceae</taxon>
        <taxon>Viridibacterium</taxon>
    </lineage>
</organism>
<dbReference type="Proteomes" id="UP001500547">
    <property type="component" value="Unassembled WGS sequence"/>
</dbReference>
<accession>A0ABP9QTZ7</accession>
<dbReference type="RefSeq" id="WP_345533389.1">
    <property type="nucleotide sequence ID" value="NZ_BAABLD010000008.1"/>
</dbReference>
<name>A0ABP9QTZ7_9RHOO</name>
<dbReference type="PANTHER" id="PTHR43737:SF1">
    <property type="entry name" value="DUF1501 DOMAIN-CONTAINING PROTEIN"/>
    <property type="match status" value="1"/>
</dbReference>
<evidence type="ECO:0000313" key="1">
    <source>
        <dbReference type="EMBL" id="GAA5167301.1"/>
    </source>
</evidence>
<dbReference type="EMBL" id="BAABLD010000008">
    <property type="protein sequence ID" value="GAA5167301.1"/>
    <property type="molecule type" value="Genomic_DNA"/>
</dbReference>
<evidence type="ECO:0000313" key="2">
    <source>
        <dbReference type="Proteomes" id="UP001500547"/>
    </source>
</evidence>
<gene>
    <name evidence="1" type="ORF">GCM10025770_25730</name>
</gene>
<reference evidence="2" key="1">
    <citation type="journal article" date="2019" name="Int. J. Syst. Evol. Microbiol.">
        <title>The Global Catalogue of Microorganisms (GCM) 10K type strain sequencing project: providing services to taxonomists for standard genome sequencing and annotation.</title>
        <authorList>
            <consortium name="The Broad Institute Genomics Platform"/>
            <consortium name="The Broad Institute Genome Sequencing Center for Infectious Disease"/>
            <person name="Wu L."/>
            <person name="Ma J."/>
        </authorList>
    </citation>
    <scope>NUCLEOTIDE SEQUENCE [LARGE SCALE GENOMIC DNA]</scope>
    <source>
        <strain evidence="2">JCM 18715</strain>
    </source>
</reference>
<dbReference type="InterPro" id="IPR010869">
    <property type="entry name" value="DUF1501"/>
</dbReference>
<protein>
    <submittedName>
        <fullName evidence="1">DUF1501 domain-containing protein</fullName>
    </submittedName>
</protein>
<proteinExistence type="predicted"/>
<dbReference type="Pfam" id="PF07394">
    <property type="entry name" value="DUF1501"/>
    <property type="match status" value="1"/>
</dbReference>
<keyword evidence="2" id="KW-1185">Reference proteome</keyword>